<accession>A0A6J5P4M7</accession>
<sequence>MKKVILFVSLFFNLSAAHLTEGDCIILAEKIHFDGHDYIYFSRQCVIHDPDCWCHFPVPPDEDSYHSYLD</sequence>
<gene>
    <name evidence="1" type="ORF">UFOVP844_4</name>
</gene>
<reference evidence="1" key="1">
    <citation type="submission" date="2020-04" db="EMBL/GenBank/DDBJ databases">
        <authorList>
            <person name="Chiriac C."/>
            <person name="Salcher M."/>
            <person name="Ghai R."/>
            <person name="Kavagutti S V."/>
        </authorList>
    </citation>
    <scope>NUCLEOTIDE SEQUENCE</scope>
</reference>
<evidence type="ECO:0000313" key="1">
    <source>
        <dbReference type="EMBL" id="CAB4165982.1"/>
    </source>
</evidence>
<dbReference type="EMBL" id="LR796795">
    <property type="protein sequence ID" value="CAB4165982.1"/>
    <property type="molecule type" value="Genomic_DNA"/>
</dbReference>
<organism evidence="1">
    <name type="scientific">uncultured Caudovirales phage</name>
    <dbReference type="NCBI Taxonomy" id="2100421"/>
    <lineage>
        <taxon>Viruses</taxon>
        <taxon>Duplodnaviria</taxon>
        <taxon>Heunggongvirae</taxon>
        <taxon>Uroviricota</taxon>
        <taxon>Caudoviricetes</taxon>
        <taxon>Peduoviridae</taxon>
        <taxon>Maltschvirus</taxon>
        <taxon>Maltschvirus maltsch</taxon>
    </lineage>
</organism>
<name>A0A6J5P4M7_9CAUD</name>
<protein>
    <submittedName>
        <fullName evidence="1">Uncharacterized protein</fullName>
    </submittedName>
</protein>
<proteinExistence type="predicted"/>